<dbReference type="RefSeq" id="WP_305993751.1">
    <property type="nucleotide sequence ID" value="NZ_JAVAMP010000014.1"/>
</dbReference>
<evidence type="ECO:0000313" key="1">
    <source>
        <dbReference type="EMBL" id="MDP5276447.1"/>
    </source>
</evidence>
<reference evidence="1 2" key="1">
    <citation type="submission" date="2023-08" db="EMBL/GenBank/DDBJ databases">
        <authorList>
            <person name="Park J.-S."/>
        </authorList>
    </citation>
    <scope>NUCLEOTIDE SEQUENCE [LARGE SCALE GENOMIC DNA]</scope>
    <source>
        <strain evidence="1 2">2205SS18-9</strain>
    </source>
</reference>
<dbReference type="InterPro" id="IPR010602">
    <property type="entry name" value="DUF1186"/>
</dbReference>
<dbReference type="Pfam" id="PF06685">
    <property type="entry name" value="DUF1186"/>
    <property type="match status" value="1"/>
</dbReference>
<gene>
    <name evidence="1" type="ORF">Q5Y73_20340</name>
</gene>
<accession>A0ABT9J492</accession>
<organism evidence="1 2">
    <name type="scientific">Chengkuizengella axinellae</name>
    <dbReference type="NCBI Taxonomy" id="3064388"/>
    <lineage>
        <taxon>Bacteria</taxon>
        <taxon>Bacillati</taxon>
        <taxon>Bacillota</taxon>
        <taxon>Bacilli</taxon>
        <taxon>Bacillales</taxon>
        <taxon>Paenibacillaceae</taxon>
        <taxon>Chengkuizengella</taxon>
    </lineage>
</organism>
<name>A0ABT9J492_9BACL</name>
<keyword evidence="2" id="KW-1185">Reference proteome</keyword>
<comment type="caution">
    <text evidence="1">The sequence shown here is derived from an EMBL/GenBank/DDBJ whole genome shotgun (WGS) entry which is preliminary data.</text>
</comment>
<evidence type="ECO:0000313" key="2">
    <source>
        <dbReference type="Proteomes" id="UP001231941"/>
    </source>
</evidence>
<protein>
    <submittedName>
        <fullName evidence="1">DUF1186 domain-containing protein</fullName>
    </submittedName>
</protein>
<dbReference type="EMBL" id="JAVAMP010000014">
    <property type="protein sequence ID" value="MDP5276447.1"/>
    <property type="molecule type" value="Genomic_DNA"/>
</dbReference>
<proteinExistence type="predicted"/>
<dbReference type="Proteomes" id="UP001231941">
    <property type="component" value="Unassembled WGS sequence"/>
</dbReference>
<sequence length="271" mass="31536">MKTVIESIKYNDGKFPRKQLEQIIERKEEAIPELLFIVREVKENPDVFLEDHESRMDFHYAIHLLSQFRVKEFFPLWIDILSLPEQLSDAVLGDIITEAGGRMIASVFKGDLGSIQTLIENTQLSEFVRGQGLHALVILALHGLLERKFVINYFKTLLTEKLSEEHDGFNAHLVNSCVDLYPQETYEFIEAAIEKEMVDFMMISMEDVDQTLAMPKETIFEENLTDIHYQLINDTITEMQWWTCFEEGKKEEEISPFAFDSKFSNSEPNLK</sequence>